<dbReference type="AlphaFoldDB" id="A0AA43QLT3"/>
<dbReference type="Pfam" id="PF24883">
    <property type="entry name" value="NPHP3_N"/>
    <property type="match status" value="1"/>
</dbReference>
<dbReference type="Pfam" id="PF24809">
    <property type="entry name" value="DUF7708"/>
    <property type="match status" value="1"/>
</dbReference>
<evidence type="ECO:0000259" key="5">
    <source>
        <dbReference type="Pfam" id="PF24809"/>
    </source>
</evidence>
<proteinExistence type="predicted"/>
<evidence type="ECO:0000259" key="4">
    <source>
        <dbReference type="Pfam" id="PF22939"/>
    </source>
</evidence>
<feature type="repeat" description="ANK" evidence="2">
    <location>
        <begin position="769"/>
        <end position="801"/>
    </location>
</feature>
<evidence type="ECO:0000259" key="6">
    <source>
        <dbReference type="Pfam" id="PF24883"/>
    </source>
</evidence>
<evidence type="ECO:0000256" key="2">
    <source>
        <dbReference type="PROSITE-ProRule" id="PRU00023"/>
    </source>
</evidence>
<reference evidence="7" key="1">
    <citation type="journal article" date="2023" name="Genome Biol. Evol.">
        <title>First Whole Genome Sequence and Flow Cytometry Genome Size Data for the Lichen-Forming Fungus Ramalina farinacea (Ascomycota).</title>
        <authorList>
            <person name="Llewellyn T."/>
            <person name="Mian S."/>
            <person name="Hill R."/>
            <person name="Leitch I.J."/>
            <person name="Gaya E."/>
        </authorList>
    </citation>
    <scope>NUCLEOTIDE SEQUENCE</scope>
    <source>
        <strain evidence="7">LIQ254RAFAR</strain>
    </source>
</reference>
<evidence type="ECO:0000313" key="8">
    <source>
        <dbReference type="Proteomes" id="UP001161017"/>
    </source>
</evidence>
<feature type="repeat" description="ANK" evidence="2">
    <location>
        <begin position="949"/>
        <end position="981"/>
    </location>
</feature>
<feature type="region of interest" description="Disordered" evidence="3">
    <location>
        <begin position="1214"/>
        <end position="1239"/>
    </location>
</feature>
<dbReference type="Proteomes" id="UP001161017">
    <property type="component" value="Unassembled WGS sequence"/>
</dbReference>
<evidence type="ECO:0000256" key="3">
    <source>
        <dbReference type="SAM" id="MobiDB-lite"/>
    </source>
</evidence>
<feature type="domain" description="DUF7708" evidence="5">
    <location>
        <begin position="91"/>
        <end position="189"/>
    </location>
</feature>
<dbReference type="PROSITE" id="PS50297">
    <property type="entry name" value="ANK_REP_REGION"/>
    <property type="match status" value="5"/>
</dbReference>
<feature type="repeat" description="ANK" evidence="2">
    <location>
        <begin position="803"/>
        <end position="828"/>
    </location>
</feature>
<dbReference type="SUPFAM" id="SSF48403">
    <property type="entry name" value="Ankyrin repeat"/>
    <property type="match status" value="1"/>
</dbReference>
<keyword evidence="1" id="KW-0677">Repeat</keyword>
<keyword evidence="8" id="KW-1185">Reference proteome</keyword>
<feature type="repeat" description="ANK" evidence="2">
    <location>
        <begin position="1030"/>
        <end position="1062"/>
    </location>
</feature>
<dbReference type="Pfam" id="PF12796">
    <property type="entry name" value="Ank_2"/>
    <property type="match status" value="2"/>
</dbReference>
<evidence type="ECO:0000256" key="1">
    <source>
        <dbReference type="ARBA" id="ARBA00022737"/>
    </source>
</evidence>
<keyword evidence="2" id="KW-0040">ANK repeat</keyword>
<dbReference type="InterPro" id="IPR036770">
    <property type="entry name" value="Ankyrin_rpt-contain_sf"/>
</dbReference>
<dbReference type="PROSITE" id="PS50088">
    <property type="entry name" value="ANK_REPEAT"/>
    <property type="match status" value="5"/>
</dbReference>
<feature type="repeat" description="ANK" evidence="2">
    <location>
        <begin position="982"/>
        <end position="1004"/>
    </location>
</feature>
<gene>
    <name evidence="7" type="ORF">OHK93_006321</name>
</gene>
<organism evidence="7 8">
    <name type="scientific">Ramalina farinacea</name>
    <dbReference type="NCBI Taxonomy" id="258253"/>
    <lineage>
        <taxon>Eukaryota</taxon>
        <taxon>Fungi</taxon>
        <taxon>Dikarya</taxon>
        <taxon>Ascomycota</taxon>
        <taxon>Pezizomycotina</taxon>
        <taxon>Lecanoromycetes</taxon>
        <taxon>OSLEUM clade</taxon>
        <taxon>Lecanoromycetidae</taxon>
        <taxon>Lecanorales</taxon>
        <taxon>Lecanorineae</taxon>
        <taxon>Ramalinaceae</taxon>
        <taxon>Ramalina</taxon>
    </lineage>
</organism>
<sequence>MTQNASSPNAWTQACNRFTEDLSEDEKRVYFQATPETIFYQASAVDKISYDSSHTRKFLLKLQPFVESIKQYGAALDVISQTYPLLASEAGQYFERISSMFVEIGELLPRLHVYEKLFPTHERLVQALIVIYCDLIHFCSNAKHALRRVKRSSFNRAWKTFDREFGGQIEKFRKHQKFVEKEVTTSHMIESADSRAVVLANQTQVSKEQQAEYRDAGKAFSSTILSGSIEACHSLRIMIDGLDECSDETQSCLSEQVSQWLNVGNSVVKVIVTSREEEKPLRHLRTFANLKFDVSMLQADIEAFISKNKNLKELITSKLSEKAQGMFLWVHFQLQDLCEATSDQTIRIILDHLPNGLHETYVRILEKIEGGKSQANKFLVQQALQWVAFARRPLTVPELQEAVAFDIADDHWDADKIPDGGKLIGLCRGLIIRYQDNRVRFAHHTVRQHLLRPAVRDRSSFSPFEVNPDGLSSPHLMEYYFTNIAAEFHLAVKCAAYLCFSDFESAIVKADEERIVTMRQIFKSGGPIAIPATIGLKRQLFQIPYRFLGGNGNIPMPEIDLSRYDRKINQRARPDMRNKYALLDYVAEYWPWHTKQRLSKTGVELHLPRDVCGEQTIRQFGIGKEIRLDTQIGYIMDHLYHERYHHQTLKVACAHEQSELISYVLTAVTRCVELLPGGTINAKPWSTALALRIRQTPYLIADLTEFCCRSGALEGLVALMDFGEHIDDRQVAKGALLKGAFAAASNGRLQVVKMLLDSDNIDLRAEDATTMTLLHVAARDGHAKVVEEILRRGKQLSNLQNAQGETPLILASQGGHTEVVQLLLEAGAMVLTTGGNLIHLPYKASIDLLLEGLGDCEAIQYPTAIHFAAAKGYHNVLSKLLMSGTVQQENKARGFSQLHSTLIARNNELLKALDPLECAAVYGHESCVNLILNSAPQLNKGLRSGPTAVGSRALHLAATMGHEQVVQLLLQNNTDPDSRILGGMTPLHLAAKTGKTAIIVLLLDPLVSDTSQSAQSPLYERINGRLESFSVQTPLHLAIEGGHDEAVEKLIEYGADPQLECNLSRGRINALQMAIKSPKAGSAIIKAVCVQKMLRSVDGSHTKFSDLGLLKYAIDYGDPVKLQTLFQLGLRDDMGPQQEGRIPTAPFLVEEAIRQLHHTCLEFLLAKRSYGYDSLTVARQFARDRISAKESSSIVRDAAKQAEKILEKKLTEMRSARASAEVRSPSPARASAEVRSPSPPFSALFPCHLIEQEPHSSHD</sequence>
<dbReference type="Gene3D" id="1.25.40.20">
    <property type="entry name" value="Ankyrin repeat-containing domain"/>
    <property type="match status" value="2"/>
</dbReference>
<comment type="caution">
    <text evidence="7">The sequence shown here is derived from an EMBL/GenBank/DDBJ whole genome shotgun (WGS) entry which is preliminary data.</text>
</comment>
<dbReference type="InterPro" id="IPR002110">
    <property type="entry name" value="Ankyrin_rpt"/>
</dbReference>
<dbReference type="InterPro" id="IPR056125">
    <property type="entry name" value="DUF7708"/>
</dbReference>
<accession>A0AA43QLT3</accession>
<dbReference type="InterPro" id="IPR056884">
    <property type="entry name" value="NPHP3-like_N"/>
</dbReference>
<protein>
    <submittedName>
        <fullName evidence="7">Uncharacterized protein</fullName>
    </submittedName>
</protein>
<dbReference type="EMBL" id="JAPUFD010000004">
    <property type="protein sequence ID" value="MDI1487058.1"/>
    <property type="molecule type" value="Genomic_DNA"/>
</dbReference>
<dbReference type="SMART" id="SM00248">
    <property type="entry name" value="ANK"/>
    <property type="match status" value="8"/>
</dbReference>
<dbReference type="PRINTS" id="PR01415">
    <property type="entry name" value="ANKYRIN"/>
</dbReference>
<dbReference type="InterPro" id="IPR054471">
    <property type="entry name" value="GPIID_WHD"/>
</dbReference>
<dbReference type="PANTHER" id="PTHR10039">
    <property type="entry name" value="AMELOGENIN"/>
    <property type="match status" value="1"/>
</dbReference>
<evidence type="ECO:0000313" key="7">
    <source>
        <dbReference type="EMBL" id="MDI1487058.1"/>
    </source>
</evidence>
<name>A0AA43QLT3_9LECA</name>
<feature type="domain" description="GPI inositol-deacylase winged helix" evidence="4">
    <location>
        <begin position="376"/>
        <end position="453"/>
    </location>
</feature>
<dbReference type="Pfam" id="PF22939">
    <property type="entry name" value="WHD_GPIID"/>
    <property type="match status" value="1"/>
</dbReference>
<feature type="domain" description="Nephrocystin 3-like N-terminal" evidence="6">
    <location>
        <begin position="198"/>
        <end position="275"/>
    </location>
</feature>